<dbReference type="InterPro" id="IPR001650">
    <property type="entry name" value="Helicase_C-like"/>
</dbReference>
<dbReference type="AlphaFoldDB" id="A0A8H5LI21"/>
<dbReference type="GO" id="GO:0005694">
    <property type="term" value="C:chromosome"/>
    <property type="evidence" value="ECO:0007669"/>
    <property type="project" value="TreeGrafter"/>
</dbReference>
<feature type="region of interest" description="Disordered" evidence="10">
    <location>
        <begin position="295"/>
        <end position="315"/>
    </location>
</feature>
<feature type="region of interest" description="Disordered" evidence="10">
    <location>
        <begin position="81"/>
        <end position="168"/>
    </location>
</feature>
<evidence type="ECO:0000259" key="12">
    <source>
        <dbReference type="PROSITE" id="PS51194"/>
    </source>
</evidence>
<evidence type="ECO:0000256" key="5">
    <source>
        <dbReference type="ARBA" id="ARBA00022840"/>
    </source>
</evidence>
<comment type="caution">
    <text evidence="13">The sequence shown here is derived from an EMBL/GenBank/DDBJ whole genome shotgun (WGS) entry which is preliminary data.</text>
</comment>
<dbReference type="GO" id="GO:0006260">
    <property type="term" value="P:DNA replication"/>
    <property type="evidence" value="ECO:0007669"/>
    <property type="project" value="InterPro"/>
</dbReference>
<evidence type="ECO:0000256" key="2">
    <source>
        <dbReference type="ARBA" id="ARBA00022741"/>
    </source>
</evidence>
<keyword evidence="2" id="KW-0547">Nucleotide-binding</keyword>
<organism evidence="13 14">
    <name type="scientific">Leucocoprinus leucothites</name>
    <dbReference type="NCBI Taxonomy" id="201217"/>
    <lineage>
        <taxon>Eukaryota</taxon>
        <taxon>Fungi</taxon>
        <taxon>Dikarya</taxon>
        <taxon>Basidiomycota</taxon>
        <taxon>Agaricomycotina</taxon>
        <taxon>Agaricomycetes</taxon>
        <taxon>Agaricomycetidae</taxon>
        <taxon>Agaricales</taxon>
        <taxon>Agaricineae</taxon>
        <taxon>Agaricaceae</taxon>
        <taxon>Leucocoprinus</taxon>
    </lineage>
</organism>
<dbReference type="SMART" id="SM00487">
    <property type="entry name" value="DEXDc"/>
    <property type="match status" value="1"/>
</dbReference>
<evidence type="ECO:0000259" key="11">
    <source>
        <dbReference type="PROSITE" id="PS51192"/>
    </source>
</evidence>
<feature type="domain" description="Helicase C-terminal" evidence="12">
    <location>
        <begin position="571"/>
        <end position="724"/>
    </location>
</feature>
<feature type="compositionally biased region" description="Polar residues" evidence="10">
    <location>
        <begin position="134"/>
        <end position="166"/>
    </location>
</feature>
<dbReference type="Gene3D" id="1.10.10.10">
    <property type="entry name" value="Winged helix-like DNA-binding domain superfamily/Winged helix DNA-binding domain"/>
    <property type="match status" value="1"/>
</dbReference>
<dbReference type="InterPro" id="IPR027417">
    <property type="entry name" value="P-loop_NTPase"/>
</dbReference>
<keyword evidence="5" id="KW-0067">ATP-binding</keyword>
<evidence type="ECO:0000313" key="13">
    <source>
        <dbReference type="EMBL" id="KAF5357894.1"/>
    </source>
</evidence>
<dbReference type="SUPFAM" id="SSF52540">
    <property type="entry name" value="P-loop containing nucleoside triphosphate hydrolases"/>
    <property type="match status" value="1"/>
</dbReference>
<dbReference type="PANTHER" id="PTHR13710">
    <property type="entry name" value="DNA HELICASE RECQ FAMILY MEMBER"/>
    <property type="match status" value="1"/>
</dbReference>
<keyword evidence="7" id="KW-0413">Isomerase</keyword>
<dbReference type="Proteomes" id="UP000559027">
    <property type="component" value="Unassembled WGS sequence"/>
</dbReference>
<evidence type="ECO:0000256" key="7">
    <source>
        <dbReference type="ARBA" id="ARBA00023235"/>
    </source>
</evidence>
<sequence>MSVPRNNLADILKRKANNALSSPQTYTPPPRSGPKFKPAISTPSSSSTPITSTSLPSFSTPGFRQAKPPLIHTTTSDLTVISDHSNPVTPNVLKRNSSDPDVVPDPSPQAPKRPKKTVRASGKENLPPKDPSNPKESTSVIVSHTSSKVATSPSPSHLAGQDSSNPPWMEAHMDLLEVPSEVLENFKNKHNELLTHVMRLLLDEMGSVDTKILAGVRKDLEQRVEAIEWIDARRKGKQRGTATSPITPSTISTLNVPSSFIQPSPQATAFSASFTSLPAPPVKTASQPMIIDLDEELDPEPPNRPQDPDSDEELWDSFGDMPGVTFSTDTKAPPPVVPAATIGHSQGAYMKEVRRQLGAVFGLKDFRPNQLEAISATLEGRDVFVLMPTGGGKSLCYQLPAVCTTGKTCGVTVVVSPLTALMEDQVSALTSKGVDAFFWSADSLQHEVSAKLFSGDQRPALLYVTPEKLRASSSCRGLLNKLYRQQQLARFAIDEAHCISTWGQDFRSAYQGLGQLRQDYPNVPIIALTATANERTREDIVDQLQLRNLAFFNQSFNRPNLKYYIKNKTKVLDDIVDFIQKKHANSSGVIYCLSRKSCEQVAGQLGKRGLRADFFHAGLSKEVKNRLLEDWKADKFRIIVATIAFGMGIDKPDVRFVIHHDLPKCMSGYYQETGRAGRDGKPADCVLYYSFKDFKTICWMIENDKERDDPLTPEGIERQKDAAREVVKYCCNISECRRVQVLRHFGQDFDQRDCQGGCDNCLDGRQLVKEDVTIVAINSIDIVQGVSDAGSNITVALLTQYLRGTNASKLRERGGLEDMIGFGTCKGFSKELVELSIDQLLARDILNCRRERQQSGYFTEYVELGQFASSFKKNRERFEVEWRPPPPKAQKPAKQNQERGGKGKRRTADTLGDDPIESFPDEENLSKVVGSSSGQSSLSSTEEAPFPKPMMQLYTKLDSLRHQIMIKKGLSNKASVASQALIEHLTCSCPRDYSEFDRMMNEASDEITPIFKLYHRDFAQVCVTHQLHASAPPLGVAEMHNRFAYQPA</sequence>
<dbReference type="InterPro" id="IPR011545">
    <property type="entry name" value="DEAD/DEAH_box_helicase_dom"/>
</dbReference>
<reference evidence="13 14" key="1">
    <citation type="journal article" date="2020" name="ISME J.">
        <title>Uncovering the hidden diversity of litter-decomposition mechanisms in mushroom-forming fungi.</title>
        <authorList>
            <person name="Floudas D."/>
            <person name="Bentzer J."/>
            <person name="Ahren D."/>
            <person name="Johansson T."/>
            <person name="Persson P."/>
            <person name="Tunlid A."/>
        </authorList>
    </citation>
    <scope>NUCLEOTIDE SEQUENCE [LARGE SCALE GENOMIC DNA]</scope>
    <source>
        <strain evidence="13 14">CBS 146.42</strain>
    </source>
</reference>
<dbReference type="GO" id="GO:0005737">
    <property type="term" value="C:cytoplasm"/>
    <property type="evidence" value="ECO:0007669"/>
    <property type="project" value="TreeGrafter"/>
</dbReference>
<evidence type="ECO:0000256" key="1">
    <source>
        <dbReference type="ARBA" id="ARBA00005446"/>
    </source>
</evidence>
<feature type="compositionally biased region" description="Acidic residues" evidence="10">
    <location>
        <begin position="911"/>
        <end position="923"/>
    </location>
</feature>
<gene>
    <name evidence="13" type="ORF">D9756_001782</name>
</gene>
<proteinExistence type="inferred from homology"/>
<dbReference type="CDD" id="cd18794">
    <property type="entry name" value="SF2_C_RecQ"/>
    <property type="match status" value="1"/>
</dbReference>
<dbReference type="GO" id="GO:0003677">
    <property type="term" value="F:DNA binding"/>
    <property type="evidence" value="ECO:0007669"/>
    <property type="project" value="UniProtKB-KW"/>
</dbReference>
<dbReference type="PROSITE" id="PS51192">
    <property type="entry name" value="HELICASE_ATP_BIND_1"/>
    <property type="match status" value="1"/>
</dbReference>
<dbReference type="PROSITE" id="PS51194">
    <property type="entry name" value="HELICASE_CTER"/>
    <property type="match status" value="1"/>
</dbReference>
<dbReference type="Pfam" id="PF00270">
    <property type="entry name" value="DEAD"/>
    <property type="match status" value="1"/>
</dbReference>
<dbReference type="InterPro" id="IPR018982">
    <property type="entry name" value="RQC_domain"/>
</dbReference>
<evidence type="ECO:0000256" key="6">
    <source>
        <dbReference type="ARBA" id="ARBA00023125"/>
    </source>
</evidence>
<dbReference type="Gene3D" id="3.40.50.300">
    <property type="entry name" value="P-loop containing nucleotide triphosphate hydrolases"/>
    <property type="match status" value="2"/>
</dbReference>
<dbReference type="SMART" id="SM00490">
    <property type="entry name" value="HELICc"/>
    <property type="match status" value="1"/>
</dbReference>
<feature type="region of interest" description="Disordered" evidence="10">
    <location>
        <begin position="1"/>
        <end position="69"/>
    </location>
</feature>
<keyword evidence="4" id="KW-0347">Helicase</keyword>
<keyword evidence="3" id="KW-0378">Hydrolase</keyword>
<dbReference type="FunFam" id="3.40.50.300:FF:001975">
    <property type="entry name" value="ATP-dependent DNA helicase"/>
    <property type="match status" value="1"/>
</dbReference>
<dbReference type="OrthoDB" id="10261556at2759"/>
<evidence type="ECO:0000256" key="8">
    <source>
        <dbReference type="ARBA" id="ARBA00034617"/>
    </source>
</evidence>
<dbReference type="FunFam" id="3.40.50.300:FF:000296">
    <property type="entry name" value="ATP-dependent DNA helicase RecQ"/>
    <property type="match status" value="1"/>
</dbReference>
<evidence type="ECO:0000256" key="4">
    <source>
        <dbReference type="ARBA" id="ARBA00022806"/>
    </source>
</evidence>
<dbReference type="PANTHER" id="PTHR13710:SF149">
    <property type="entry name" value="ATP-DEPENDENT DNA HELICASE TLH2"/>
    <property type="match status" value="1"/>
</dbReference>
<dbReference type="NCBIfam" id="TIGR00614">
    <property type="entry name" value="recQ_fam"/>
    <property type="match status" value="1"/>
</dbReference>
<comment type="similarity">
    <text evidence="1">Belongs to the helicase family. RecQ subfamily.</text>
</comment>
<dbReference type="Pfam" id="PF09382">
    <property type="entry name" value="RQC"/>
    <property type="match status" value="1"/>
</dbReference>
<dbReference type="InterPro" id="IPR036388">
    <property type="entry name" value="WH-like_DNA-bd_sf"/>
</dbReference>
<dbReference type="Pfam" id="PF00271">
    <property type="entry name" value="Helicase_C"/>
    <property type="match status" value="1"/>
</dbReference>
<accession>A0A8H5LI21</accession>
<evidence type="ECO:0000256" key="10">
    <source>
        <dbReference type="SAM" id="MobiDB-lite"/>
    </source>
</evidence>
<evidence type="ECO:0000256" key="3">
    <source>
        <dbReference type="ARBA" id="ARBA00022801"/>
    </source>
</evidence>
<dbReference type="EMBL" id="JAACJO010000005">
    <property type="protein sequence ID" value="KAF5357894.1"/>
    <property type="molecule type" value="Genomic_DNA"/>
</dbReference>
<evidence type="ECO:0000256" key="9">
    <source>
        <dbReference type="ARBA" id="ARBA00034808"/>
    </source>
</evidence>
<evidence type="ECO:0000313" key="14">
    <source>
        <dbReference type="Proteomes" id="UP000559027"/>
    </source>
</evidence>
<feature type="compositionally biased region" description="Low complexity" evidence="10">
    <location>
        <begin position="926"/>
        <end position="940"/>
    </location>
</feature>
<dbReference type="GO" id="GO:0005524">
    <property type="term" value="F:ATP binding"/>
    <property type="evidence" value="ECO:0007669"/>
    <property type="project" value="UniProtKB-KW"/>
</dbReference>
<feature type="region of interest" description="Disordered" evidence="10">
    <location>
        <begin position="878"/>
        <end position="945"/>
    </location>
</feature>
<feature type="compositionally biased region" description="Low complexity" evidence="10">
    <location>
        <begin position="41"/>
        <end position="61"/>
    </location>
</feature>
<protein>
    <recommendedName>
        <fullName evidence="9">DNA 3'-5' helicase</fullName>
        <ecNumber evidence="9">5.6.2.4</ecNumber>
    </recommendedName>
</protein>
<name>A0A8H5LI21_9AGAR</name>
<dbReference type="GO" id="GO:0043138">
    <property type="term" value="F:3'-5' DNA helicase activity"/>
    <property type="evidence" value="ECO:0007669"/>
    <property type="project" value="UniProtKB-EC"/>
</dbReference>
<dbReference type="EC" id="5.6.2.4" evidence="9"/>
<dbReference type="GO" id="GO:0005634">
    <property type="term" value="C:nucleus"/>
    <property type="evidence" value="ECO:0007669"/>
    <property type="project" value="TreeGrafter"/>
</dbReference>
<comment type="catalytic activity">
    <reaction evidence="8">
        <text>Couples ATP hydrolysis with the unwinding of duplex DNA by translocating in the 3'-5' direction.</text>
        <dbReference type="EC" id="5.6.2.4"/>
    </reaction>
</comment>
<dbReference type="InterPro" id="IPR004589">
    <property type="entry name" value="DNA_helicase_ATP-dep_RecQ"/>
</dbReference>
<dbReference type="GO" id="GO:0000724">
    <property type="term" value="P:double-strand break repair via homologous recombination"/>
    <property type="evidence" value="ECO:0007669"/>
    <property type="project" value="TreeGrafter"/>
</dbReference>
<dbReference type="InterPro" id="IPR032284">
    <property type="entry name" value="RecQ_Zn-bd"/>
</dbReference>
<dbReference type="GO" id="GO:0016787">
    <property type="term" value="F:hydrolase activity"/>
    <property type="evidence" value="ECO:0007669"/>
    <property type="project" value="UniProtKB-KW"/>
</dbReference>
<feature type="domain" description="Helicase ATP-binding" evidence="11">
    <location>
        <begin position="374"/>
        <end position="550"/>
    </location>
</feature>
<keyword evidence="14" id="KW-1185">Reference proteome</keyword>
<dbReference type="InterPro" id="IPR014001">
    <property type="entry name" value="Helicase_ATP-bd"/>
</dbReference>
<dbReference type="GO" id="GO:0009378">
    <property type="term" value="F:four-way junction helicase activity"/>
    <property type="evidence" value="ECO:0007669"/>
    <property type="project" value="TreeGrafter"/>
</dbReference>
<keyword evidence="6" id="KW-0238">DNA-binding</keyword>
<dbReference type="Pfam" id="PF16124">
    <property type="entry name" value="RecQ_Zn_bind"/>
    <property type="match status" value="1"/>
</dbReference>
<dbReference type="CDD" id="cd17920">
    <property type="entry name" value="DEXHc_RecQ"/>
    <property type="match status" value="1"/>
</dbReference>